<dbReference type="Pfam" id="PF05728">
    <property type="entry name" value="UPF0227"/>
    <property type="match status" value="1"/>
</dbReference>
<gene>
    <name evidence="1" type="ORF">SIN8267_02957</name>
</gene>
<protein>
    <recommendedName>
        <fullName evidence="3">Esterase YqiA</fullName>
    </recommendedName>
</protein>
<organism evidence="1 2">
    <name type="scientific">Sinobacterium norvegicum</name>
    <dbReference type="NCBI Taxonomy" id="1641715"/>
    <lineage>
        <taxon>Bacteria</taxon>
        <taxon>Pseudomonadati</taxon>
        <taxon>Pseudomonadota</taxon>
        <taxon>Gammaproteobacteria</taxon>
        <taxon>Cellvibrionales</taxon>
        <taxon>Spongiibacteraceae</taxon>
        <taxon>Sinobacterium</taxon>
    </lineage>
</organism>
<comment type="caution">
    <text evidence="1">The sequence shown here is derived from an EMBL/GenBank/DDBJ whole genome shotgun (WGS) entry which is preliminary data.</text>
</comment>
<evidence type="ECO:0008006" key="3">
    <source>
        <dbReference type="Google" id="ProtNLM"/>
    </source>
</evidence>
<dbReference type="SUPFAM" id="SSF53474">
    <property type="entry name" value="alpha/beta-Hydrolases"/>
    <property type="match status" value="1"/>
</dbReference>
<name>A0ABM9AJ60_9GAMM</name>
<dbReference type="RefSeq" id="WP_237445507.1">
    <property type="nucleotide sequence ID" value="NZ_CAKLPX010000004.1"/>
</dbReference>
<dbReference type="Proteomes" id="UP000838100">
    <property type="component" value="Unassembled WGS sequence"/>
</dbReference>
<evidence type="ECO:0000313" key="2">
    <source>
        <dbReference type="Proteomes" id="UP000838100"/>
    </source>
</evidence>
<dbReference type="PANTHER" id="PTHR35602:SF3">
    <property type="entry name" value="ESTERASE YQIA"/>
    <property type="match status" value="1"/>
</dbReference>
<evidence type="ECO:0000313" key="1">
    <source>
        <dbReference type="EMBL" id="CAH0992820.1"/>
    </source>
</evidence>
<accession>A0ABM9AJ60</accession>
<proteinExistence type="predicted"/>
<dbReference type="EMBL" id="CAKLPX010000004">
    <property type="protein sequence ID" value="CAH0992820.1"/>
    <property type="molecule type" value="Genomic_DNA"/>
</dbReference>
<dbReference type="InterPro" id="IPR008886">
    <property type="entry name" value="UPF0227/Esterase_YqiA"/>
</dbReference>
<keyword evidence="2" id="KW-1185">Reference proteome</keyword>
<dbReference type="Gene3D" id="3.40.50.1820">
    <property type="entry name" value="alpha/beta hydrolase"/>
    <property type="match status" value="1"/>
</dbReference>
<dbReference type="InterPro" id="IPR029058">
    <property type="entry name" value="AB_hydrolase_fold"/>
</dbReference>
<dbReference type="PANTHER" id="PTHR35602">
    <property type="entry name" value="ESTERASE YQIA-RELATED"/>
    <property type="match status" value="1"/>
</dbReference>
<sequence length="193" mass="21734">MNPPKKQLLYIHGFQSSAQSLKATETADYLRKHRPDIDCIVPNLPDYPRPAIEMLEQLIASCDGEVGLIGSSLGGFYATYLSQRLGLKAVLINPAVTPHLLIRGYLGRNKNPYTDNIFTLTASHIDDFEAMLVEPLPRPDDLLVMVQQGDETLDYRLAEAKYNDCRLVIEAGGNHRFVGYDEKMVQIIRFLQL</sequence>
<reference evidence="1" key="1">
    <citation type="submission" date="2021-12" db="EMBL/GenBank/DDBJ databases">
        <authorList>
            <person name="Rodrigo-Torres L."/>
            <person name="Arahal R. D."/>
            <person name="Lucena T."/>
        </authorList>
    </citation>
    <scope>NUCLEOTIDE SEQUENCE</scope>
    <source>
        <strain evidence="1">CECT 8267</strain>
    </source>
</reference>